<feature type="domain" description="HNH endonuclease 5" evidence="1">
    <location>
        <begin position="13"/>
        <end position="65"/>
    </location>
</feature>
<dbReference type="AlphaFoldDB" id="A0A6N6VK68"/>
<dbReference type="RefSeq" id="WP_152216176.1">
    <property type="nucleotide sequence ID" value="NZ_JBAQYD010000020.1"/>
</dbReference>
<dbReference type="SUPFAM" id="SSF54060">
    <property type="entry name" value="His-Me finger endonucleases"/>
    <property type="match status" value="1"/>
</dbReference>
<proteinExistence type="predicted"/>
<evidence type="ECO:0000313" key="3">
    <source>
        <dbReference type="Proteomes" id="UP000468901"/>
    </source>
</evidence>
<dbReference type="Proteomes" id="UP000468901">
    <property type="component" value="Unassembled WGS sequence"/>
</dbReference>
<sequence length="87" mass="9583">MRRESLAAVPSRCIICNNVLTKGTDSREHVIPNSIGGRLKVRGFLCVRCNNTSGHKWESDLARDLNLEGSVRSRGGDGLAWRGARPH</sequence>
<keyword evidence="3" id="KW-1185">Reference proteome</keyword>
<name>A0A6N6VK68_9HYPH</name>
<evidence type="ECO:0000313" key="2">
    <source>
        <dbReference type="EMBL" id="KAB7740293.1"/>
    </source>
</evidence>
<accession>A0A6N6VK68</accession>
<dbReference type="EMBL" id="WESC01000007">
    <property type="protein sequence ID" value="KAB7740293.1"/>
    <property type="molecule type" value="Genomic_DNA"/>
</dbReference>
<reference evidence="2 3" key="1">
    <citation type="submission" date="2019-09" db="EMBL/GenBank/DDBJ databases">
        <title>Parvibaculum sedimenti sp. nov., isolated from sediment.</title>
        <authorList>
            <person name="Wang Y."/>
        </authorList>
    </citation>
    <scope>NUCLEOTIDE SEQUENCE [LARGE SCALE GENOMIC DNA]</scope>
    <source>
        <strain evidence="2 3">HXT-9</strain>
    </source>
</reference>
<protein>
    <recommendedName>
        <fullName evidence="1">HNH endonuclease 5 domain-containing protein</fullName>
    </recommendedName>
</protein>
<dbReference type="InterPro" id="IPR044925">
    <property type="entry name" value="His-Me_finger_sf"/>
</dbReference>
<dbReference type="InterPro" id="IPR029471">
    <property type="entry name" value="HNH_5"/>
</dbReference>
<organism evidence="2 3">
    <name type="scientific">Parvibaculum sedimenti</name>
    <dbReference type="NCBI Taxonomy" id="2608632"/>
    <lineage>
        <taxon>Bacteria</taxon>
        <taxon>Pseudomonadati</taxon>
        <taxon>Pseudomonadota</taxon>
        <taxon>Alphaproteobacteria</taxon>
        <taxon>Hyphomicrobiales</taxon>
        <taxon>Parvibaculaceae</taxon>
        <taxon>Parvibaculum</taxon>
    </lineage>
</organism>
<dbReference type="Gene3D" id="1.10.30.50">
    <property type="match status" value="1"/>
</dbReference>
<comment type="caution">
    <text evidence="2">The sequence shown here is derived from an EMBL/GenBank/DDBJ whole genome shotgun (WGS) entry which is preliminary data.</text>
</comment>
<gene>
    <name evidence="2" type="ORF">F2P47_08595</name>
</gene>
<dbReference type="Pfam" id="PF14279">
    <property type="entry name" value="HNH_5"/>
    <property type="match status" value="1"/>
</dbReference>
<evidence type="ECO:0000259" key="1">
    <source>
        <dbReference type="Pfam" id="PF14279"/>
    </source>
</evidence>